<dbReference type="SUPFAM" id="SSF53383">
    <property type="entry name" value="PLP-dependent transferases"/>
    <property type="match status" value="1"/>
</dbReference>
<evidence type="ECO:0000256" key="10">
    <source>
        <dbReference type="ARBA" id="ARBA00023014"/>
    </source>
</evidence>
<dbReference type="InterPro" id="IPR016454">
    <property type="entry name" value="Cysteine_dSase"/>
</dbReference>
<evidence type="ECO:0000256" key="7">
    <source>
        <dbReference type="ARBA" id="ARBA00022723"/>
    </source>
</evidence>
<evidence type="ECO:0000256" key="8">
    <source>
        <dbReference type="ARBA" id="ARBA00022898"/>
    </source>
</evidence>
<dbReference type="Gene3D" id="3.90.1150.10">
    <property type="entry name" value="Aspartate Aminotransferase, domain 1"/>
    <property type="match status" value="1"/>
</dbReference>
<keyword evidence="15" id="KW-1185">Reference proteome</keyword>
<gene>
    <name evidence="14" type="ORF">IHQ72_35560</name>
</gene>
<dbReference type="PIRSF" id="PIRSF005572">
    <property type="entry name" value="NifS"/>
    <property type="match status" value="1"/>
</dbReference>
<evidence type="ECO:0000256" key="12">
    <source>
        <dbReference type="RuleBase" id="RU004504"/>
    </source>
</evidence>
<evidence type="ECO:0000313" key="14">
    <source>
        <dbReference type="EMBL" id="UVC19381.1"/>
    </source>
</evidence>
<evidence type="ECO:0000256" key="4">
    <source>
        <dbReference type="ARBA" id="ARBA00012239"/>
    </source>
</evidence>
<evidence type="ECO:0000256" key="9">
    <source>
        <dbReference type="ARBA" id="ARBA00023004"/>
    </source>
</evidence>
<dbReference type="InterPro" id="IPR015424">
    <property type="entry name" value="PyrdxlP-dep_Trfase"/>
</dbReference>
<evidence type="ECO:0000256" key="1">
    <source>
        <dbReference type="ARBA" id="ARBA00001933"/>
    </source>
</evidence>
<evidence type="ECO:0000256" key="6">
    <source>
        <dbReference type="ARBA" id="ARBA00022679"/>
    </source>
</evidence>
<evidence type="ECO:0000256" key="11">
    <source>
        <dbReference type="ARBA" id="ARBA00050776"/>
    </source>
</evidence>
<geneLocation type="plasmid" evidence="14 15">
    <name>pOM4</name>
</geneLocation>
<dbReference type="EMBL" id="CP062230">
    <property type="protein sequence ID" value="UVC19381.1"/>
    <property type="molecule type" value="Genomic_DNA"/>
</dbReference>
<name>A0ABY5R7D0_9HYPH</name>
<keyword evidence="14" id="KW-0614">Plasmid</keyword>
<comment type="similarity">
    <text evidence="3">Belongs to the class-V pyridoxal-phosphate-dependent aminotransferase family. NifS/IscS subfamily.</text>
</comment>
<dbReference type="PANTHER" id="PTHR11601">
    <property type="entry name" value="CYSTEINE DESULFURYLASE FAMILY MEMBER"/>
    <property type="match status" value="1"/>
</dbReference>
<dbReference type="Proteomes" id="UP001058098">
    <property type="component" value="Plasmid pOM4"/>
</dbReference>
<evidence type="ECO:0000256" key="5">
    <source>
        <dbReference type="ARBA" id="ARBA00013558"/>
    </source>
</evidence>
<dbReference type="InterPro" id="IPR015421">
    <property type="entry name" value="PyrdxlP-dep_Trfase_major"/>
</dbReference>
<evidence type="ECO:0000256" key="3">
    <source>
        <dbReference type="ARBA" id="ARBA00006490"/>
    </source>
</evidence>
<keyword evidence="6" id="KW-0808">Transferase</keyword>
<dbReference type="PROSITE" id="PS00595">
    <property type="entry name" value="AA_TRANSFER_CLASS_5"/>
    <property type="match status" value="1"/>
</dbReference>
<sequence length="384" mass="40175">MIYLDHQASSPLLPKVLDAMLPYLTEEHANPHSDDHAAGWRAADAIAQAREKIAGRLGADAGEVIFTSGATEANNLAILGLCCEPVPRNRILVGAIEHKSVLAPARALSERGFKVITLPVDASGIVDLEALSRLLDDRVLLVSVQLVNNEIGAVQPVDRIAAMAHAVGALVHCDAAQALAWRAIDVNALGIDLLSLSGHKTGGPKGVGALYARHDVRVQLRPLIFGGEQEGGLRAGTLPTPLCVGLGVACASEPDDSAVRAWQGRRDSLRDFLRAHEPNMVIHGPVVGRHPGNLNVGFPGVDADQIIAQLQPDIAVSRGSACTSGIPEPSHVLRAIGLDAVACAEAVRISLGPLTTEQELERTAAAFARALLAARAEGRIAVAG</sequence>
<organism evidence="14 15">
    <name type="scientific">Mesorhizobium onobrychidis</name>
    <dbReference type="NCBI Taxonomy" id="2775404"/>
    <lineage>
        <taxon>Bacteria</taxon>
        <taxon>Pseudomonadati</taxon>
        <taxon>Pseudomonadota</taxon>
        <taxon>Alphaproteobacteria</taxon>
        <taxon>Hyphomicrobiales</taxon>
        <taxon>Phyllobacteriaceae</taxon>
        <taxon>Mesorhizobium</taxon>
    </lineage>
</organism>
<evidence type="ECO:0000313" key="15">
    <source>
        <dbReference type="Proteomes" id="UP001058098"/>
    </source>
</evidence>
<evidence type="ECO:0000259" key="13">
    <source>
        <dbReference type="Pfam" id="PF00266"/>
    </source>
</evidence>
<dbReference type="InterPro" id="IPR015422">
    <property type="entry name" value="PyrdxlP-dep_Trfase_small"/>
</dbReference>
<comment type="catalytic activity">
    <reaction evidence="11">
        <text>(sulfur carrier)-H + L-cysteine = (sulfur carrier)-SH + L-alanine</text>
        <dbReference type="Rhea" id="RHEA:43892"/>
        <dbReference type="Rhea" id="RHEA-COMP:14737"/>
        <dbReference type="Rhea" id="RHEA-COMP:14739"/>
        <dbReference type="ChEBI" id="CHEBI:29917"/>
        <dbReference type="ChEBI" id="CHEBI:35235"/>
        <dbReference type="ChEBI" id="CHEBI:57972"/>
        <dbReference type="ChEBI" id="CHEBI:64428"/>
        <dbReference type="EC" id="2.8.1.7"/>
    </reaction>
</comment>
<dbReference type="Pfam" id="PF00266">
    <property type="entry name" value="Aminotran_5"/>
    <property type="match status" value="1"/>
</dbReference>
<evidence type="ECO:0000256" key="2">
    <source>
        <dbReference type="ARBA" id="ARBA00003120"/>
    </source>
</evidence>
<keyword evidence="9" id="KW-0408">Iron</keyword>
<keyword evidence="8" id="KW-0663">Pyridoxal phosphate</keyword>
<dbReference type="Gene3D" id="3.40.640.10">
    <property type="entry name" value="Type I PLP-dependent aspartate aminotransferase-like (Major domain)"/>
    <property type="match status" value="1"/>
</dbReference>
<dbReference type="InterPro" id="IPR020578">
    <property type="entry name" value="Aminotrans_V_PyrdxlP_BS"/>
</dbReference>
<accession>A0ABY5R7D0</accession>
<proteinExistence type="inferred from homology"/>
<keyword evidence="10" id="KW-0411">Iron-sulfur</keyword>
<dbReference type="PANTHER" id="PTHR11601:SF34">
    <property type="entry name" value="CYSTEINE DESULFURASE"/>
    <property type="match status" value="1"/>
</dbReference>
<dbReference type="EC" id="2.8.1.7" evidence="4"/>
<comment type="cofactor">
    <cofactor evidence="1 12">
        <name>pyridoxal 5'-phosphate</name>
        <dbReference type="ChEBI" id="CHEBI:597326"/>
    </cofactor>
</comment>
<protein>
    <recommendedName>
        <fullName evidence="5">Cysteine desulfurase</fullName>
        <ecNumber evidence="4">2.8.1.7</ecNumber>
    </recommendedName>
</protein>
<comment type="function">
    <text evidence="2">Catalyzes the removal of elemental sulfur atoms from cysteine to produce alanine. Seems to participate in the biosynthesis of the nitrogenase metalloclusters by providing the inorganic sulfur required for the Fe-S core formation.</text>
</comment>
<keyword evidence="7" id="KW-0479">Metal-binding</keyword>
<reference evidence="14" key="1">
    <citation type="submission" date="2020-09" db="EMBL/GenBank/DDBJ databases">
        <title>Rhizobia associated with sainfoin plants.</title>
        <authorList>
            <person name="Asharfi S."/>
            <person name="Kuzmanovic N."/>
            <person name="Bunk B."/>
            <person name="Sproeer C."/>
            <person name="Becker M."/>
            <person name="Thuenen T."/>
        </authorList>
    </citation>
    <scope>NUCLEOTIDE SEQUENCE</scope>
    <source>
        <strain evidence="14">OM4</strain>
        <plasmid evidence="14">pOM4</plasmid>
    </source>
</reference>
<dbReference type="InterPro" id="IPR000192">
    <property type="entry name" value="Aminotrans_V_dom"/>
</dbReference>
<dbReference type="RefSeq" id="WP_258124248.1">
    <property type="nucleotide sequence ID" value="NZ_CP062230.1"/>
</dbReference>
<feature type="domain" description="Aminotransferase class V" evidence="13">
    <location>
        <begin position="2"/>
        <end position="362"/>
    </location>
</feature>